<organism evidence="1 2">
    <name type="scientific">Prosthecobacter debontii</name>
    <dbReference type="NCBI Taxonomy" id="48467"/>
    <lineage>
        <taxon>Bacteria</taxon>
        <taxon>Pseudomonadati</taxon>
        <taxon>Verrucomicrobiota</taxon>
        <taxon>Verrucomicrobiia</taxon>
        <taxon>Verrucomicrobiales</taxon>
        <taxon>Verrucomicrobiaceae</taxon>
        <taxon>Prosthecobacter</taxon>
    </lineage>
</organism>
<proteinExistence type="predicted"/>
<evidence type="ECO:0000313" key="1">
    <source>
        <dbReference type="EMBL" id="SKA85992.1"/>
    </source>
</evidence>
<reference evidence="2" key="1">
    <citation type="submission" date="2017-02" db="EMBL/GenBank/DDBJ databases">
        <authorList>
            <person name="Varghese N."/>
            <person name="Submissions S."/>
        </authorList>
    </citation>
    <scope>NUCLEOTIDE SEQUENCE [LARGE SCALE GENOMIC DNA]</scope>
    <source>
        <strain evidence="2">ATCC 700200</strain>
    </source>
</reference>
<dbReference type="EMBL" id="FUYE01000003">
    <property type="protein sequence ID" value="SKA85992.1"/>
    <property type="molecule type" value="Genomic_DNA"/>
</dbReference>
<dbReference type="AlphaFoldDB" id="A0A1T4X8Q9"/>
<name>A0A1T4X8Q9_9BACT</name>
<protein>
    <submittedName>
        <fullName evidence="1">Uncharacterized protein</fullName>
    </submittedName>
</protein>
<dbReference type="OrthoDB" id="200016at2"/>
<keyword evidence="2" id="KW-1185">Reference proteome</keyword>
<dbReference type="STRING" id="48467.SAMN02745166_01232"/>
<dbReference type="Proteomes" id="UP000190774">
    <property type="component" value="Unassembled WGS sequence"/>
</dbReference>
<accession>A0A1T4X8Q9</accession>
<dbReference type="RefSeq" id="WP_078812429.1">
    <property type="nucleotide sequence ID" value="NZ_FUYE01000003.1"/>
</dbReference>
<gene>
    <name evidence="1" type="ORF">SAMN02745166_01232</name>
</gene>
<evidence type="ECO:0000313" key="2">
    <source>
        <dbReference type="Proteomes" id="UP000190774"/>
    </source>
</evidence>
<sequence>MPNQLALLSRLSRWVVVAAVCLSLGLQWTMLQGIAWTGMLITFASEGSLMEAVSKTFDGEHPCPLCKAVEAGQKHDQQKSADAPKKKMEAILVFAIQTVAPASKIEAFPQFIQQGERRAMMPPRQPPRFA</sequence>